<dbReference type="Gene3D" id="3.40.50.410">
    <property type="entry name" value="von Willebrand factor, type A domain"/>
    <property type="match status" value="1"/>
</dbReference>
<reference evidence="3 4" key="1">
    <citation type="submission" date="2024-11" db="EMBL/GenBank/DDBJ databases">
        <title>Adaptive evolution of stress response genes in parasites aligns with host niche diversity.</title>
        <authorList>
            <person name="Hahn C."/>
            <person name="Resl P."/>
        </authorList>
    </citation>
    <scope>NUCLEOTIDE SEQUENCE [LARGE SCALE GENOMIC DNA]</scope>
    <source>
        <strain evidence="3">EGGRZ-B1_66</strain>
        <tissue evidence="3">Body</tissue>
    </source>
</reference>
<feature type="coiled-coil region" evidence="1">
    <location>
        <begin position="181"/>
        <end position="208"/>
    </location>
</feature>
<evidence type="ECO:0000256" key="1">
    <source>
        <dbReference type="SAM" id="Coils"/>
    </source>
</evidence>
<dbReference type="Proteomes" id="UP001626550">
    <property type="component" value="Unassembled WGS sequence"/>
</dbReference>
<sequence length="1050" mass="119132">MAFGRAETFKQNLVHLLSDQIEFDPFQNSFDPDEAFDMSDPPTLYVATYGSKVSSLWKNPQVIKTRVIREAALYLGEQIEASGGSNLLTGIKHMMQVGRKHFDYILVISGSYPDQCAHHIISYMEQAMLGQTSPVFHFVSYDCPNPVLNQFLAHLSTLNPKNIFHCYSAADNASIFLSSEVSKVQDEMKEAQKLLELVQSIRKTAECEVNRSETVVSQIKSLVIGNEDPNSNLAEEVAVFDRELNICEGEPQSTSENWLSRNGLKAKKLSLYQVLAPNAFEKLTKYVRSIDKTVSAQIYDKFMSQVEWPDGSVKNVHVDFAVLFEYQKQLSLAVSLYEKRVHWLTLSSRSIFGTVVENRVCFVLDLCAQNVDYLVHIKYSIRRLLEQQILGKTHFNFITLGGRSPEDKGDNLLFRKSLVPVNKQNLQEAWQWIRRLSCGGSRNVLEALKRILEGNIGTSESFHTSRPEGIYLFTSGIPDQECTLLSAYLEQTLFATVTKLHIVLYNVDDYDIVTGNAIPARYANITKTADSLRRLANSTKGRFHWFRETGIIDSDDIRLLLEEIDVAVRYSKKCLQLVSEAKRKGCSDGDEAHSKMLKSGHDQLKKQSNLMILGPPKSTVLTEARKLTLQQKKYEAQNVIPKTLAYRNGIPACDPMKSVKVSRSSSAISKSAAINQEEEALTSKQWINKYGLKSLGMDLFKLVSGSACTHEYSFVKSTNSRVEAKYCSGLFPIFNVRGTMRHLHYTVDQLQNYIKRGKLILKRYCRRLEWLLSGSRRIFGVLAERRVVIVVDISGSMVCHMEEIKESLKLLIWEQIFARNILFNVIAFNDKVHVWNIKQSLALPDETSCHDCIAWIDQLAADGGTSTAEATLMGIELLTRPEKYWEDSRKPDWLDPVDSNFGGIYVLSDGKPDKSCVSTFAQIESSVNEVLQDKKVKKNSLRINTICFNCDDEASLDFMKKVAKFTKGRFWRAQSVETTAPILIAIEALQNRLKKDCTELEHPVLPKIDSDDVKELSKEISNLRRYIDQSLQLINIYISERSNRKKTTPE</sequence>
<protein>
    <submittedName>
        <fullName evidence="3">von Willebrand factor A domain containing 3A</fullName>
    </submittedName>
</protein>
<dbReference type="AlphaFoldDB" id="A0ABD2Q7N1"/>
<name>A0ABD2Q7N1_9PLAT</name>
<keyword evidence="4" id="KW-1185">Reference proteome</keyword>
<dbReference type="Pfam" id="PF13768">
    <property type="entry name" value="VWA_3"/>
    <property type="match status" value="3"/>
</dbReference>
<comment type="caution">
    <text evidence="3">The sequence shown here is derived from an EMBL/GenBank/DDBJ whole genome shotgun (WGS) entry which is preliminary data.</text>
</comment>
<evidence type="ECO:0000259" key="2">
    <source>
        <dbReference type="PROSITE" id="PS50234"/>
    </source>
</evidence>
<gene>
    <name evidence="3" type="primary">VWA3A</name>
    <name evidence="3" type="ORF">Ciccas_005793</name>
</gene>
<dbReference type="PANTHER" id="PTHR46478:SF1">
    <property type="entry name" value="VON WILLEBRAND FACTOR A DOMAIN-CONTAINING PROTEIN 3A"/>
    <property type="match status" value="1"/>
</dbReference>
<dbReference type="EMBL" id="JBJKFK010000717">
    <property type="protein sequence ID" value="KAL3315575.1"/>
    <property type="molecule type" value="Genomic_DNA"/>
</dbReference>
<dbReference type="PANTHER" id="PTHR46478">
    <property type="entry name" value="VON WILLEBRAND FACTOR A DOMAIN-CONTAINING PROTEIN 3A"/>
    <property type="match status" value="1"/>
</dbReference>
<dbReference type="InterPro" id="IPR002035">
    <property type="entry name" value="VWF_A"/>
</dbReference>
<feature type="domain" description="VWFA" evidence="2">
    <location>
        <begin position="786"/>
        <end position="993"/>
    </location>
</feature>
<evidence type="ECO:0000313" key="3">
    <source>
        <dbReference type="EMBL" id="KAL3315575.1"/>
    </source>
</evidence>
<dbReference type="InterPro" id="IPR036465">
    <property type="entry name" value="vWFA_dom_sf"/>
</dbReference>
<evidence type="ECO:0000313" key="4">
    <source>
        <dbReference type="Proteomes" id="UP001626550"/>
    </source>
</evidence>
<dbReference type="PROSITE" id="PS50234">
    <property type="entry name" value="VWFA"/>
    <property type="match status" value="1"/>
</dbReference>
<keyword evidence="1" id="KW-0175">Coiled coil</keyword>
<proteinExistence type="predicted"/>
<organism evidence="3 4">
    <name type="scientific">Cichlidogyrus casuarinus</name>
    <dbReference type="NCBI Taxonomy" id="1844966"/>
    <lineage>
        <taxon>Eukaryota</taxon>
        <taxon>Metazoa</taxon>
        <taxon>Spiralia</taxon>
        <taxon>Lophotrochozoa</taxon>
        <taxon>Platyhelminthes</taxon>
        <taxon>Monogenea</taxon>
        <taxon>Monopisthocotylea</taxon>
        <taxon>Dactylogyridea</taxon>
        <taxon>Ancyrocephalidae</taxon>
        <taxon>Cichlidogyrus</taxon>
    </lineage>
</organism>
<accession>A0ABD2Q7N1</accession>
<dbReference type="SUPFAM" id="SSF53300">
    <property type="entry name" value="vWA-like"/>
    <property type="match status" value="2"/>
</dbReference>